<evidence type="ECO:0000313" key="2">
    <source>
        <dbReference type="Proteomes" id="UP000027093"/>
    </source>
</evidence>
<dbReference type="KEGG" id="nvn:NVIE_017660"/>
<dbReference type="STRING" id="926571.NVIE_017660"/>
<keyword evidence="2" id="KW-1185">Reference proteome</keyword>
<evidence type="ECO:0000313" key="1">
    <source>
        <dbReference type="EMBL" id="AIC16030.1"/>
    </source>
</evidence>
<dbReference type="GeneID" id="74947035"/>
<dbReference type="EMBL" id="CP007536">
    <property type="protein sequence ID" value="AIC16030.1"/>
    <property type="molecule type" value="Genomic_DNA"/>
</dbReference>
<reference evidence="1 2" key="1">
    <citation type="journal article" date="2014" name="Int. J. Syst. Evol. Microbiol.">
        <title>Nitrososphaera viennensis gen. nov., sp. nov., an aerobic and mesophilic, ammonia-oxidizing archaeon from soil and a member of the archaeal phylum Thaumarchaeota.</title>
        <authorList>
            <person name="Stieglmeier M."/>
            <person name="Klingl A."/>
            <person name="Alves R.J."/>
            <person name="Rittmann S.K."/>
            <person name="Melcher M."/>
            <person name="Leisch N."/>
            <person name="Schleper C."/>
        </authorList>
    </citation>
    <scope>NUCLEOTIDE SEQUENCE [LARGE SCALE GENOMIC DNA]</scope>
    <source>
        <strain evidence="1">EN76</strain>
    </source>
</reference>
<dbReference type="AlphaFoldDB" id="A0A060HLD3"/>
<dbReference type="Proteomes" id="UP000027093">
    <property type="component" value="Chromosome"/>
</dbReference>
<protein>
    <recommendedName>
        <fullName evidence="3">DUF393 domain-containing protein</fullName>
    </recommendedName>
</protein>
<name>A0A060HLD3_9ARCH</name>
<evidence type="ECO:0008006" key="3">
    <source>
        <dbReference type="Google" id="ProtNLM"/>
    </source>
</evidence>
<proteinExistence type="predicted"/>
<accession>A0A060HLD3</accession>
<gene>
    <name evidence="1" type="ORF">NVIE_017660</name>
</gene>
<dbReference type="RefSeq" id="WP_075054896.1">
    <property type="nucleotide sequence ID" value="NZ_CP007536.1"/>
</dbReference>
<dbReference type="HOGENOM" id="CLU_161796_0_0_2"/>
<dbReference type="OrthoDB" id="6714at2157"/>
<sequence length="143" mass="15937">MSLSSTFARPLLIYDDKCYSCTKFARTASALSRGWIRTAGHYHSEEAKRAREMIFPKGYDATRMFWLVNRSGAHGARSGLPPLAREIVAGWFRGGRKNIDMLSAPACEYDGTPLMSCYTPTNVFKRLARMLSHGATFPFASSS</sequence>
<organism evidence="1 2">
    <name type="scientific">Nitrososphaera viennensis EN76</name>
    <dbReference type="NCBI Taxonomy" id="926571"/>
    <lineage>
        <taxon>Archaea</taxon>
        <taxon>Nitrososphaerota</taxon>
        <taxon>Nitrososphaeria</taxon>
        <taxon>Nitrososphaerales</taxon>
        <taxon>Nitrososphaeraceae</taxon>
        <taxon>Nitrososphaera</taxon>
    </lineage>
</organism>